<keyword evidence="2" id="KW-0645">Protease</keyword>
<keyword evidence="4" id="KW-0378">Hydrolase</keyword>
<evidence type="ECO:0000256" key="4">
    <source>
        <dbReference type="ARBA" id="ARBA00022801"/>
    </source>
</evidence>
<dbReference type="PROSITE" id="PS51935">
    <property type="entry name" value="NLPC_P60"/>
    <property type="match status" value="1"/>
</dbReference>
<evidence type="ECO:0000256" key="5">
    <source>
        <dbReference type="ARBA" id="ARBA00022807"/>
    </source>
</evidence>
<organism evidence="7 8">
    <name type="scientific">Shewanella jiangmenensis</name>
    <dbReference type="NCBI Taxonomy" id="2837387"/>
    <lineage>
        <taxon>Bacteria</taxon>
        <taxon>Pseudomonadati</taxon>
        <taxon>Pseudomonadota</taxon>
        <taxon>Gammaproteobacteria</taxon>
        <taxon>Alteromonadales</taxon>
        <taxon>Shewanellaceae</taxon>
        <taxon>Shewanella</taxon>
    </lineage>
</organism>
<dbReference type="InterPro" id="IPR038765">
    <property type="entry name" value="Papain-like_cys_pep_sf"/>
</dbReference>
<dbReference type="Pfam" id="PF00877">
    <property type="entry name" value="NLPC_P60"/>
    <property type="match status" value="1"/>
</dbReference>
<evidence type="ECO:0000256" key="2">
    <source>
        <dbReference type="ARBA" id="ARBA00022670"/>
    </source>
</evidence>
<evidence type="ECO:0000313" key="7">
    <source>
        <dbReference type="EMBL" id="MBT1446186.1"/>
    </source>
</evidence>
<keyword evidence="5" id="KW-0788">Thiol protease</keyword>
<sequence length="150" mass="16506">MLLALWLAACSSKPEPEPAPPPVAVATPLSEPRLLTLFKQWEGVPYRLGGMSKRGIDCSGFTLMVYRDLAGVSLPRTVNEQLTGGKAVSRGQQRPGDLIFFKTGRNNRHVGVSLGGDRFVHASTSSGVIISSLSNSYWQQKFWQIRRYAD</sequence>
<protein>
    <submittedName>
        <fullName evidence="7">C40 family peptidase</fullName>
    </submittedName>
</protein>
<keyword evidence="8" id="KW-1185">Reference proteome</keyword>
<dbReference type="SUPFAM" id="SSF54001">
    <property type="entry name" value="Cysteine proteinases"/>
    <property type="match status" value="1"/>
</dbReference>
<evidence type="ECO:0000313" key="8">
    <source>
        <dbReference type="Proteomes" id="UP001195903"/>
    </source>
</evidence>
<comment type="caution">
    <text evidence="7">The sequence shown here is derived from an EMBL/GenBank/DDBJ whole genome shotgun (WGS) entry which is preliminary data.</text>
</comment>
<gene>
    <name evidence="7" type="ORF">KJI95_16940</name>
</gene>
<comment type="similarity">
    <text evidence="1">Belongs to the peptidase C40 family.</text>
</comment>
<evidence type="ECO:0000256" key="3">
    <source>
        <dbReference type="ARBA" id="ARBA00022729"/>
    </source>
</evidence>
<proteinExistence type="inferred from homology"/>
<evidence type="ECO:0000259" key="6">
    <source>
        <dbReference type="PROSITE" id="PS51935"/>
    </source>
</evidence>
<reference evidence="7 8" key="1">
    <citation type="submission" date="2021-05" db="EMBL/GenBank/DDBJ databases">
        <title>Shewanella sp. JM162201.</title>
        <authorList>
            <person name="Xu S."/>
            <person name="Li A."/>
        </authorList>
    </citation>
    <scope>NUCLEOTIDE SEQUENCE [LARGE SCALE GENOMIC DNA]</scope>
    <source>
        <strain evidence="7 8">JM162201</strain>
    </source>
</reference>
<evidence type="ECO:0000256" key="1">
    <source>
        <dbReference type="ARBA" id="ARBA00007074"/>
    </source>
</evidence>
<keyword evidence="3" id="KW-0732">Signal</keyword>
<dbReference type="PANTHER" id="PTHR47360:SF1">
    <property type="entry name" value="ENDOPEPTIDASE NLPC-RELATED"/>
    <property type="match status" value="1"/>
</dbReference>
<accession>A0ABS5V8Y3</accession>
<dbReference type="Gene3D" id="3.90.1720.10">
    <property type="entry name" value="endopeptidase domain like (from Nostoc punctiforme)"/>
    <property type="match status" value="1"/>
</dbReference>
<name>A0ABS5V8Y3_9GAMM</name>
<dbReference type="Proteomes" id="UP001195903">
    <property type="component" value="Unassembled WGS sequence"/>
</dbReference>
<dbReference type="InterPro" id="IPR052062">
    <property type="entry name" value="Murein_DD/LD_carboxypeptidase"/>
</dbReference>
<dbReference type="PANTHER" id="PTHR47360">
    <property type="entry name" value="MUREIN DD-ENDOPEPTIDASE MEPS/MUREIN LD-CARBOXYPEPTIDASE"/>
    <property type="match status" value="1"/>
</dbReference>
<dbReference type="InterPro" id="IPR000064">
    <property type="entry name" value="NLP_P60_dom"/>
</dbReference>
<dbReference type="EMBL" id="JAHEPS010000008">
    <property type="protein sequence ID" value="MBT1446186.1"/>
    <property type="molecule type" value="Genomic_DNA"/>
</dbReference>
<feature type="domain" description="NlpC/P60" evidence="6">
    <location>
        <begin position="28"/>
        <end position="149"/>
    </location>
</feature>